<dbReference type="EMBL" id="DSJL01000009">
    <property type="protein sequence ID" value="HEF64835.1"/>
    <property type="molecule type" value="Genomic_DNA"/>
</dbReference>
<protein>
    <submittedName>
        <fullName evidence="1">Uncharacterized protein</fullName>
    </submittedName>
</protein>
<proteinExistence type="predicted"/>
<reference evidence="1" key="1">
    <citation type="journal article" date="2020" name="mSystems">
        <title>Genome- and Community-Level Interaction Insights into Carbon Utilization and Element Cycling Functions of Hydrothermarchaeota in Hydrothermal Sediment.</title>
        <authorList>
            <person name="Zhou Z."/>
            <person name="Liu Y."/>
            <person name="Xu W."/>
            <person name="Pan J."/>
            <person name="Luo Z.H."/>
            <person name="Li M."/>
        </authorList>
    </citation>
    <scope>NUCLEOTIDE SEQUENCE [LARGE SCALE GENOMIC DNA]</scope>
    <source>
        <strain evidence="1">SpSt-222</strain>
    </source>
</reference>
<sequence length="112" mass="13036">MDPRWERVRAIVLNLVERCAVCGERFRAEDLQALGRSRSTWAFRLTCQYCGASSLIAAVIGEEQLADLAPVRRDEPVTERDVEEIREFLEHFDGDFQRLFGYDRWGRGAREE</sequence>
<accession>A0A7C1G4W3</accession>
<dbReference type="AlphaFoldDB" id="A0A7C1G4W3"/>
<organism evidence="1">
    <name type="scientific">Thermomicrobium roseum</name>
    <dbReference type="NCBI Taxonomy" id="500"/>
    <lineage>
        <taxon>Bacteria</taxon>
        <taxon>Pseudomonadati</taxon>
        <taxon>Thermomicrobiota</taxon>
        <taxon>Thermomicrobia</taxon>
        <taxon>Thermomicrobiales</taxon>
        <taxon>Thermomicrobiaceae</taxon>
        <taxon>Thermomicrobium</taxon>
    </lineage>
</organism>
<gene>
    <name evidence="1" type="ORF">ENP47_04450</name>
</gene>
<evidence type="ECO:0000313" key="1">
    <source>
        <dbReference type="EMBL" id="HEF64835.1"/>
    </source>
</evidence>
<comment type="caution">
    <text evidence="1">The sequence shown here is derived from an EMBL/GenBank/DDBJ whole genome shotgun (WGS) entry which is preliminary data.</text>
</comment>
<name>A0A7C1G4W3_THERO</name>